<dbReference type="SUPFAM" id="SSF49384">
    <property type="entry name" value="Carbohydrate-binding domain"/>
    <property type="match status" value="1"/>
</dbReference>
<proteinExistence type="predicted"/>
<dbReference type="PROSITE" id="PS51173">
    <property type="entry name" value="CBM2"/>
    <property type="match status" value="1"/>
</dbReference>
<sequence>MSLPRAALALLLACVLAVVGTVVGLSAQAATGCKVTWTANSWPGGFTADVRVTPGEAVHGWTLTWFFPSGQTVTQGWNATIVQYGPSVTATNAAWNGDIPAGGSTSFGFQGTYAGSNTVPAAFALNGVACNGTAPSTTAPVTPSAPVPTDWPTMPQPTQTVTPTPTPTPTATPTPAVPSDPDCGTALFCDGLESQTGTTPSSPWTVQHPDCSGNGTASIDSTVAHSGTRSLKIVGAAGYCNHVFAQAAADLTRLSQTYYVRFYVRHTTELPTSHTTFLAMNDANDGNRDLRMGGQNGRLQWNRSSDDATLPEQSPAGVALSASLPASYWACVEIEVDRTGRMLTRVDGYAIRGLIVDGTPTHDIDGQWLAKAWSPRLTDLRLGWESYGEGSDTLWFDDVVIASSRVGC</sequence>
<dbReference type="InterPro" id="IPR018366">
    <property type="entry name" value="CBM2_CS"/>
</dbReference>
<evidence type="ECO:0000313" key="9">
    <source>
        <dbReference type="Proteomes" id="UP001239626"/>
    </source>
</evidence>
<evidence type="ECO:0000256" key="1">
    <source>
        <dbReference type="ARBA" id="ARBA00022801"/>
    </source>
</evidence>
<evidence type="ECO:0000256" key="4">
    <source>
        <dbReference type="ARBA" id="ARBA00023326"/>
    </source>
</evidence>
<feature type="signal peptide" evidence="6">
    <location>
        <begin position="1"/>
        <end position="29"/>
    </location>
</feature>
<protein>
    <recommendedName>
        <fullName evidence="7">CBM2 domain-containing protein</fullName>
    </recommendedName>
</protein>
<dbReference type="RefSeq" id="WP_307494435.1">
    <property type="nucleotide sequence ID" value="NZ_JAUSVB010000006.1"/>
</dbReference>
<accession>A0ABU0EK28</accession>
<evidence type="ECO:0000256" key="5">
    <source>
        <dbReference type="SAM" id="MobiDB-lite"/>
    </source>
</evidence>
<keyword evidence="6" id="KW-0732">Signal</keyword>
<dbReference type="PROSITE" id="PS00561">
    <property type="entry name" value="CBM2_A"/>
    <property type="match status" value="1"/>
</dbReference>
<dbReference type="EMBL" id="JAUSVB010000006">
    <property type="protein sequence ID" value="MDQ0375641.1"/>
    <property type="molecule type" value="Genomic_DNA"/>
</dbReference>
<organism evidence="8 9">
    <name type="scientific">Cellulomonas humilata</name>
    <dbReference type="NCBI Taxonomy" id="144055"/>
    <lineage>
        <taxon>Bacteria</taxon>
        <taxon>Bacillati</taxon>
        <taxon>Actinomycetota</taxon>
        <taxon>Actinomycetes</taxon>
        <taxon>Micrococcales</taxon>
        <taxon>Cellulomonadaceae</taxon>
        <taxon>Cellulomonas</taxon>
    </lineage>
</organism>
<evidence type="ECO:0000259" key="7">
    <source>
        <dbReference type="PROSITE" id="PS51173"/>
    </source>
</evidence>
<name>A0ABU0EK28_9CELL</name>
<feature type="domain" description="CBM2" evidence="7">
    <location>
        <begin position="26"/>
        <end position="133"/>
    </location>
</feature>
<dbReference type="Gene3D" id="2.60.120.200">
    <property type="match status" value="1"/>
</dbReference>
<keyword evidence="1" id="KW-0378">Hydrolase</keyword>
<dbReference type="InterPro" id="IPR048955">
    <property type="entry name" value="Cip1-like_core"/>
</dbReference>
<reference evidence="8 9" key="1">
    <citation type="submission" date="2023-07" db="EMBL/GenBank/DDBJ databases">
        <title>Sorghum-associated microbial communities from plants grown in Nebraska, USA.</title>
        <authorList>
            <person name="Schachtman D."/>
        </authorList>
    </citation>
    <scope>NUCLEOTIDE SEQUENCE [LARGE SCALE GENOMIC DNA]</scope>
    <source>
        <strain evidence="8 9">BE332</strain>
    </source>
</reference>
<feature type="compositionally biased region" description="Low complexity" evidence="5">
    <location>
        <begin position="136"/>
        <end position="163"/>
    </location>
</feature>
<gene>
    <name evidence="8" type="ORF">J2X26_003979</name>
</gene>
<dbReference type="Gene3D" id="2.60.40.290">
    <property type="match status" value="1"/>
</dbReference>
<dbReference type="PROSITE" id="PS51257">
    <property type="entry name" value="PROKAR_LIPOPROTEIN"/>
    <property type="match status" value="1"/>
</dbReference>
<keyword evidence="4" id="KW-0624">Polysaccharide degradation</keyword>
<comment type="caution">
    <text evidence="8">The sequence shown here is derived from an EMBL/GenBank/DDBJ whole genome shotgun (WGS) entry which is preliminary data.</text>
</comment>
<dbReference type="Pfam" id="PF00553">
    <property type="entry name" value="CBM_2"/>
    <property type="match status" value="1"/>
</dbReference>
<dbReference type="InterPro" id="IPR008965">
    <property type="entry name" value="CBM2/CBM3_carb-bd_dom_sf"/>
</dbReference>
<dbReference type="Pfam" id="PF21340">
    <property type="entry name" value="Polysacc_lyase-like"/>
    <property type="match status" value="1"/>
</dbReference>
<dbReference type="SMART" id="SM00637">
    <property type="entry name" value="CBD_II"/>
    <property type="match status" value="1"/>
</dbReference>
<keyword evidence="2" id="KW-0136">Cellulose degradation</keyword>
<dbReference type="InterPro" id="IPR012291">
    <property type="entry name" value="CBM2_carb-bd_dom_sf"/>
</dbReference>
<feature type="region of interest" description="Disordered" evidence="5">
    <location>
        <begin position="136"/>
        <end position="179"/>
    </location>
</feature>
<evidence type="ECO:0000313" key="8">
    <source>
        <dbReference type="EMBL" id="MDQ0375641.1"/>
    </source>
</evidence>
<keyword evidence="9" id="KW-1185">Reference proteome</keyword>
<dbReference type="Proteomes" id="UP001239626">
    <property type="component" value="Unassembled WGS sequence"/>
</dbReference>
<keyword evidence="4" id="KW-0119">Carbohydrate metabolism</keyword>
<feature type="chain" id="PRO_5046903584" description="CBM2 domain-containing protein" evidence="6">
    <location>
        <begin position="30"/>
        <end position="408"/>
    </location>
</feature>
<evidence type="ECO:0000256" key="2">
    <source>
        <dbReference type="ARBA" id="ARBA00023001"/>
    </source>
</evidence>
<evidence type="ECO:0000256" key="6">
    <source>
        <dbReference type="SAM" id="SignalP"/>
    </source>
</evidence>
<dbReference type="InterPro" id="IPR001919">
    <property type="entry name" value="CBD2"/>
</dbReference>
<evidence type="ECO:0000256" key="3">
    <source>
        <dbReference type="ARBA" id="ARBA00023295"/>
    </source>
</evidence>
<keyword evidence="3" id="KW-0326">Glycosidase</keyword>
<feature type="compositionally biased region" description="Pro residues" evidence="5">
    <location>
        <begin position="164"/>
        <end position="178"/>
    </location>
</feature>